<feature type="transmembrane region" description="Helical" evidence="8">
    <location>
        <begin position="410"/>
        <end position="434"/>
    </location>
</feature>
<accession>A0ABM5QLK8</accession>
<dbReference type="RefSeq" id="WP_038604418.1">
    <property type="nucleotide sequence ID" value="NZ_CP008944.1"/>
</dbReference>
<comment type="similarity">
    <text evidence="6">Belongs to the ABC-4 integral membrane protein family.</text>
</comment>
<dbReference type="InterPro" id="IPR025857">
    <property type="entry name" value="MacB_PCD"/>
</dbReference>
<name>A0ABM5QLK8_9CORY</name>
<dbReference type="Pfam" id="PF02687">
    <property type="entry name" value="FtsX"/>
    <property type="match status" value="1"/>
</dbReference>
<keyword evidence="2" id="KW-1003">Cell membrane</keyword>
<evidence type="ECO:0000313" key="11">
    <source>
        <dbReference type="EMBL" id="AIG63659.1"/>
    </source>
</evidence>
<evidence type="ECO:0000256" key="7">
    <source>
        <dbReference type="SAM" id="MobiDB-lite"/>
    </source>
</evidence>
<evidence type="ECO:0000256" key="6">
    <source>
        <dbReference type="ARBA" id="ARBA00038076"/>
    </source>
</evidence>
<dbReference type="PANTHER" id="PTHR30572">
    <property type="entry name" value="MEMBRANE COMPONENT OF TRANSPORTER-RELATED"/>
    <property type="match status" value="1"/>
</dbReference>
<evidence type="ECO:0000256" key="4">
    <source>
        <dbReference type="ARBA" id="ARBA00022989"/>
    </source>
</evidence>
<evidence type="ECO:0008006" key="13">
    <source>
        <dbReference type="Google" id="ProtNLM"/>
    </source>
</evidence>
<evidence type="ECO:0000256" key="3">
    <source>
        <dbReference type="ARBA" id="ARBA00022692"/>
    </source>
</evidence>
<feature type="domain" description="MacB-like periplasmic core" evidence="10">
    <location>
        <begin position="21"/>
        <end position="292"/>
    </location>
</feature>
<organism evidence="11 12">
    <name type="scientific">Corynebacterium atypicum</name>
    <dbReference type="NCBI Taxonomy" id="191610"/>
    <lineage>
        <taxon>Bacteria</taxon>
        <taxon>Bacillati</taxon>
        <taxon>Actinomycetota</taxon>
        <taxon>Actinomycetes</taxon>
        <taxon>Mycobacteriales</taxon>
        <taxon>Corynebacteriaceae</taxon>
        <taxon>Corynebacterium</taxon>
    </lineage>
</organism>
<gene>
    <name evidence="11" type="ORF">CATYP_02030</name>
</gene>
<protein>
    <recommendedName>
        <fullName evidence="13">ABC transporter permease</fullName>
    </recommendedName>
</protein>
<evidence type="ECO:0000256" key="5">
    <source>
        <dbReference type="ARBA" id="ARBA00023136"/>
    </source>
</evidence>
<feature type="domain" description="ABC3 transporter permease C-terminal" evidence="9">
    <location>
        <begin position="332"/>
        <end position="444"/>
    </location>
</feature>
<keyword evidence="4 8" id="KW-1133">Transmembrane helix</keyword>
<sequence length="451" mass="47650">MSIGESIKLALTSLRTNKMRSMLTLLGVIIGIAAVIAILTLGKSLQVQTNSSLDDFGVNDVTVQVQPRPVDREAEETGASVSVGPADESDGPEGASAETITSGPVDPDSMITPEMVDDLRSRFGDRIEGVAISQSAPGTAQLERGFNHAKSEVRLVNQDVMGLEKLQPAAGRLITREDIDGQRPVAVLAQDMVDKLFAGDAQAALGQELDMTINDQFLTLSVVGVYESTASDGLLTAQSDSDLFLPITLSSQLVDPGLPQAAHITTDGSVPAMRVRAKEGVDGERLGQDVQAWLDARYADNTRFRGKVLDLKKEVESLNDLMATMSMALSAIGGISLLVGGIGVMNIMLITVTERTREIGVRKALGARRRDIRVQFIVEAMIVCLIGGLLGVLIGGVAGMAGASALGTLVFPPLSGVLVSLLFAMAVGLFFGYYPAGKAAKLDPIEALRYE</sequence>
<evidence type="ECO:0000256" key="2">
    <source>
        <dbReference type="ARBA" id="ARBA00022475"/>
    </source>
</evidence>
<reference evidence="11 12" key="1">
    <citation type="submission" date="2014-07" db="EMBL/GenBank/DDBJ databases">
        <title>Complete genome sequence of Corynebacterium atypicum DSM 44849: identifiction of the mycolic acid biosynthesis genes.</title>
        <authorList>
            <person name="Tippelt A."/>
            <person name="Mollmann S."/>
            <person name="Albersmeier A."/>
            <person name="Jaenicke S."/>
            <person name="Ruckert C."/>
            <person name="Tauch A."/>
        </authorList>
    </citation>
    <scope>NUCLEOTIDE SEQUENCE [LARGE SCALE GENOMIC DNA]</scope>
    <source>
        <strain evidence="11 12">R2070</strain>
    </source>
</reference>
<dbReference type="EMBL" id="CP008944">
    <property type="protein sequence ID" value="AIG63659.1"/>
    <property type="molecule type" value="Genomic_DNA"/>
</dbReference>
<evidence type="ECO:0000259" key="10">
    <source>
        <dbReference type="Pfam" id="PF12704"/>
    </source>
</evidence>
<proteinExistence type="inferred from homology"/>
<keyword evidence="12" id="KW-1185">Reference proteome</keyword>
<comment type="subcellular location">
    <subcellularLocation>
        <location evidence="1">Cell membrane</location>
        <topology evidence="1">Multi-pass membrane protein</topology>
    </subcellularLocation>
</comment>
<dbReference type="InterPro" id="IPR050250">
    <property type="entry name" value="Macrolide_Exporter_MacB"/>
</dbReference>
<feature type="transmembrane region" description="Helical" evidence="8">
    <location>
        <begin position="327"/>
        <end position="353"/>
    </location>
</feature>
<dbReference type="InterPro" id="IPR003838">
    <property type="entry name" value="ABC3_permease_C"/>
</dbReference>
<dbReference type="PANTHER" id="PTHR30572:SF4">
    <property type="entry name" value="ABC TRANSPORTER PERMEASE YTRF"/>
    <property type="match status" value="1"/>
</dbReference>
<evidence type="ECO:0000256" key="8">
    <source>
        <dbReference type="SAM" id="Phobius"/>
    </source>
</evidence>
<dbReference type="Proteomes" id="UP000028504">
    <property type="component" value="Chromosome"/>
</dbReference>
<feature type="region of interest" description="Disordered" evidence="7">
    <location>
        <begin position="66"/>
        <end position="110"/>
    </location>
</feature>
<keyword evidence="3 8" id="KW-0812">Transmembrane</keyword>
<feature type="transmembrane region" description="Helical" evidence="8">
    <location>
        <begin position="21"/>
        <end position="42"/>
    </location>
</feature>
<evidence type="ECO:0000259" key="9">
    <source>
        <dbReference type="Pfam" id="PF02687"/>
    </source>
</evidence>
<feature type="transmembrane region" description="Helical" evidence="8">
    <location>
        <begin position="374"/>
        <end position="398"/>
    </location>
</feature>
<dbReference type="Pfam" id="PF12704">
    <property type="entry name" value="MacB_PCD"/>
    <property type="match status" value="1"/>
</dbReference>
<evidence type="ECO:0000313" key="12">
    <source>
        <dbReference type="Proteomes" id="UP000028504"/>
    </source>
</evidence>
<evidence type="ECO:0000256" key="1">
    <source>
        <dbReference type="ARBA" id="ARBA00004651"/>
    </source>
</evidence>
<keyword evidence="5 8" id="KW-0472">Membrane</keyword>